<feature type="region of interest" description="Disordered" evidence="16">
    <location>
        <begin position="502"/>
        <end position="533"/>
    </location>
</feature>
<feature type="domain" description="Ig-like" evidence="17">
    <location>
        <begin position="202"/>
        <end position="287"/>
    </location>
</feature>
<reference evidence="19 20" key="1">
    <citation type="submission" date="2018-04" db="EMBL/GenBank/DDBJ databases">
        <authorList>
            <person name="Zhang X."/>
            <person name="Yuan J."/>
            <person name="Li F."/>
            <person name="Xiang J."/>
        </authorList>
    </citation>
    <scope>NUCLEOTIDE SEQUENCE [LARGE SCALE GENOMIC DNA]</scope>
    <source>
        <tissue evidence="19">Muscle</tissue>
    </source>
</reference>
<evidence type="ECO:0000256" key="12">
    <source>
        <dbReference type="ARBA" id="ARBA00023170"/>
    </source>
</evidence>
<dbReference type="GO" id="GO:0098632">
    <property type="term" value="F:cell-cell adhesion mediator activity"/>
    <property type="evidence" value="ECO:0007669"/>
    <property type="project" value="TreeGrafter"/>
</dbReference>
<dbReference type="InterPro" id="IPR013783">
    <property type="entry name" value="Ig-like_fold"/>
</dbReference>
<dbReference type="STRING" id="6689.A0A3R7NZS8"/>
<evidence type="ECO:0000256" key="7">
    <source>
        <dbReference type="ARBA" id="ARBA00022801"/>
    </source>
</evidence>
<sequence>MPCGQDLRNTQQKETSTALVVARVGVLIPKDTAFPARVKDALLRFPPPPAPAAAPATADTSGVNSTAEGDPGGGDSEAAADNSPDNVFSFIEFITHPPQFEERPVDQIVMNDRVASFTCRATGNPEPRIQWRKNGRKVSGNTRYMILNVPGGSILRIEPVKFLRDEATYECVAENTAGDTITAKAKLDVISDDPNSQPAGFPYFRTEPKTKAVEIDHTALLVCDARGNPDPVITWYKDHRPVDLTNQRYSVLRSGSLQISTSTEEDGGKYECVARNSVGTAFSNLVSLYVRVRRVPPRFSMPPDSVYEVMPGESLSIPCVAVGSPMPYVQWKKNSRQGPAEDMTDNLITKNVLVLENIQESANYTCQAQSTLGLVTQEVAVKVQALPRPPDQVMISDVMATSVRITWDYDVSPGDISYYVIQYKPHHAERDYHEISGLVTKFYNVIGLTPFTVYEFQVLAVNKIGRGPPSKPVTVSTGETAFVSFRPPSPLPRHHPIPIPTTAHPITPPPVAHPRPSPATPPAHPHHPSAHPAHPRPGAVFCLASHFLAPADQSSCVPLPAFSLSPPLSFSTSPSPLFPSSSRSFSPFPLPLFLLPYYLSWSSYSLLPSFSLSPSLPFSVSPSLLFPLV</sequence>
<proteinExistence type="inferred from homology"/>
<evidence type="ECO:0000256" key="10">
    <source>
        <dbReference type="ARBA" id="ARBA00023136"/>
    </source>
</evidence>
<comment type="subcellular location">
    <subcellularLocation>
        <location evidence="1">Membrane</location>
        <topology evidence="1">Single-pass membrane protein</topology>
    </subcellularLocation>
</comment>
<evidence type="ECO:0000256" key="16">
    <source>
        <dbReference type="SAM" id="MobiDB-lite"/>
    </source>
</evidence>
<evidence type="ECO:0000256" key="9">
    <source>
        <dbReference type="ARBA" id="ARBA00022989"/>
    </source>
</evidence>
<dbReference type="InterPro" id="IPR036116">
    <property type="entry name" value="FN3_sf"/>
</dbReference>
<dbReference type="InterPro" id="IPR003961">
    <property type="entry name" value="FN3_dom"/>
</dbReference>
<feature type="domain" description="Ig-like" evidence="17">
    <location>
        <begin position="297"/>
        <end position="382"/>
    </location>
</feature>
<feature type="region of interest" description="Disordered" evidence="16">
    <location>
        <begin position="49"/>
        <end position="81"/>
    </location>
</feature>
<keyword evidence="20" id="KW-1185">Reference proteome</keyword>
<reference evidence="19 20" key="2">
    <citation type="submission" date="2019-01" db="EMBL/GenBank/DDBJ databases">
        <title>The decoding of complex shrimp genome reveals the adaptation for benthos swimmer, frequently molting mechanism and breeding impact on genome.</title>
        <authorList>
            <person name="Sun Y."/>
            <person name="Gao Y."/>
            <person name="Yu Y."/>
        </authorList>
    </citation>
    <scope>NUCLEOTIDE SEQUENCE [LARGE SCALE GENOMIC DNA]</scope>
    <source>
        <tissue evidence="19">Muscle</tissue>
    </source>
</reference>
<dbReference type="SMART" id="SM00409">
    <property type="entry name" value="IG"/>
    <property type="match status" value="3"/>
</dbReference>
<evidence type="ECO:0000256" key="3">
    <source>
        <dbReference type="ARBA" id="ARBA00013064"/>
    </source>
</evidence>
<dbReference type="CDD" id="cd00096">
    <property type="entry name" value="Ig"/>
    <property type="match status" value="1"/>
</dbReference>
<dbReference type="InterPro" id="IPR013098">
    <property type="entry name" value="Ig_I-set"/>
</dbReference>
<dbReference type="GO" id="GO:0007411">
    <property type="term" value="P:axon guidance"/>
    <property type="evidence" value="ECO:0007669"/>
    <property type="project" value="TreeGrafter"/>
</dbReference>
<dbReference type="SMART" id="SM00408">
    <property type="entry name" value="IGc2"/>
    <property type="match status" value="3"/>
</dbReference>
<dbReference type="Pfam" id="PF07679">
    <property type="entry name" value="I-set"/>
    <property type="match status" value="2"/>
</dbReference>
<evidence type="ECO:0000256" key="2">
    <source>
        <dbReference type="ARBA" id="ARBA00010504"/>
    </source>
</evidence>
<dbReference type="GO" id="GO:0005886">
    <property type="term" value="C:plasma membrane"/>
    <property type="evidence" value="ECO:0007669"/>
    <property type="project" value="TreeGrafter"/>
</dbReference>
<dbReference type="SMART" id="SM00060">
    <property type="entry name" value="FN3"/>
    <property type="match status" value="1"/>
</dbReference>
<evidence type="ECO:0000256" key="6">
    <source>
        <dbReference type="ARBA" id="ARBA00022737"/>
    </source>
</evidence>
<dbReference type="GO" id="GO:0030424">
    <property type="term" value="C:axon"/>
    <property type="evidence" value="ECO:0007669"/>
    <property type="project" value="TreeGrafter"/>
</dbReference>
<evidence type="ECO:0000256" key="15">
    <source>
        <dbReference type="ARBA" id="ARBA00051722"/>
    </source>
</evidence>
<feature type="compositionally biased region" description="Pro residues" evidence="16">
    <location>
        <begin position="506"/>
        <end position="523"/>
    </location>
</feature>
<keyword evidence="7" id="KW-0378">Hydrolase</keyword>
<keyword evidence="13" id="KW-0325">Glycoprotein</keyword>
<dbReference type="EC" id="3.1.3.48" evidence="3"/>
<keyword evidence="4" id="KW-0812">Transmembrane</keyword>
<gene>
    <name evidence="19" type="ORF">C7M84_010316</name>
</gene>
<dbReference type="InterPro" id="IPR007110">
    <property type="entry name" value="Ig-like_dom"/>
</dbReference>
<dbReference type="Gene3D" id="2.60.40.10">
    <property type="entry name" value="Immunoglobulins"/>
    <property type="match status" value="4"/>
</dbReference>
<keyword evidence="8" id="KW-0904">Protein phosphatase</keyword>
<evidence type="ECO:0000313" key="19">
    <source>
        <dbReference type="EMBL" id="ROT71363.1"/>
    </source>
</evidence>
<dbReference type="PANTHER" id="PTHR10075:SF100">
    <property type="entry name" value="FASCICLIN-2"/>
    <property type="match status" value="1"/>
</dbReference>
<dbReference type="GO" id="GO:0007156">
    <property type="term" value="P:homophilic cell adhesion via plasma membrane adhesion molecules"/>
    <property type="evidence" value="ECO:0007669"/>
    <property type="project" value="TreeGrafter"/>
</dbReference>
<evidence type="ECO:0000256" key="14">
    <source>
        <dbReference type="ARBA" id="ARBA00023319"/>
    </source>
</evidence>
<dbReference type="InterPro" id="IPR003598">
    <property type="entry name" value="Ig_sub2"/>
</dbReference>
<dbReference type="EMBL" id="QCYY01002304">
    <property type="protein sequence ID" value="ROT71363.1"/>
    <property type="molecule type" value="Genomic_DNA"/>
</dbReference>
<accession>A0A3R7NZS8</accession>
<feature type="domain" description="Ig-like" evidence="17">
    <location>
        <begin position="98"/>
        <end position="182"/>
    </location>
</feature>
<dbReference type="FunFam" id="2.60.40.10:FF:000023">
    <property type="entry name" value="receptor-type tyrosine-protein phosphatase delta isoform X2"/>
    <property type="match status" value="1"/>
</dbReference>
<evidence type="ECO:0000256" key="4">
    <source>
        <dbReference type="ARBA" id="ARBA00022692"/>
    </source>
</evidence>
<dbReference type="CDD" id="cd00063">
    <property type="entry name" value="FN3"/>
    <property type="match status" value="1"/>
</dbReference>
<dbReference type="Proteomes" id="UP000283509">
    <property type="component" value="Unassembled WGS sequence"/>
</dbReference>
<dbReference type="FunFam" id="2.60.40.10:FF:000010">
    <property type="entry name" value="receptor-type tyrosine-protein phosphatase delta isoform X1"/>
    <property type="match status" value="1"/>
</dbReference>
<name>A0A3R7NZS8_PENVA</name>
<evidence type="ECO:0000256" key="8">
    <source>
        <dbReference type="ARBA" id="ARBA00022912"/>
    </source>
</evidence>
<keyword evidence="14" id="KW-0393">Immunoglobulin domain</keyword>
<dbReference type="FunFam" id="2.60.40.10:FF:000015">
    <property type="entry name" value="receptor-type tyrosine-protein phosphatase delta isoform X2"/>
    <property type="match status" value="1"/>
</dbReference>
<keyword evidence="10" id="KW-0472">Membrane</keyword>
<evidence type="ECO:0000256" key="5">
    <source>
        <dbReference type="ARBA" id="ARBA00022729"/>
    </source>
</evidence>
<dbReference type="InterPro" id="IPR036179">
    <property type="entry name" value="Ig-like_dom_sf"/>
</dbReference>
<dbReference type="FunFam" id="2.60.40.10:FF:000027">
    <property type="entry name" value="receptor-type tyrosine-protein phosphatase delta isoform X1"/>
    <property type="match status" value="1"/>
</dbReference>
<evidence type="ECO:0000259" key="18">
    <source>
        <dbReference type="PROSITE" id="PS50853"/>
    </source>
</evidence>
<dbReference type="Pfam" id="PF13927">
    <property type="entry name" value="Ig_3"/>
    <property type="match status" value="1"/>
</dbReference>
<keyword evidence="6" id="KW-0677">Repeat</keyword>
<organism evidence="19 20">
    <name type="scientific">Penaeus vannamei</name>
    <name type="common">Whiteleg shrimp</name>
    <name type="synonym">Litopenaeus vannamei</name>
    <dbReference type="NCBI Taxonomy" id="6689"/>
    <lineage>
        <taxon>Eukaryota</taxon>
        <taxon>Metazoa</taxon>
        <taxon>Ecdysozoa</taxon>
        <taxon>Arthropoda</taxon>
        <taxon>Crustacea</taxon>
        <taxon>Multicrustacea</taxon>
        <taxon>Malacostraca</taxon>
        <taxon>Eumalacostraca</taxon>
        <taxon>Eucarida</taxon>
        <taxon>Decapoda</taxon>
        <taxon>Dendrobranchiata</taxon>
        <taxon>Penaeoidea</taxon>
        <taxon>Penaeidae</taxon>
        <taxon>Penaeus</taxon>
    </lineage>
</organism>
<dbReference type="PANTHER" id="PTHR10075">
    <property type="entry name" value="BASIGIN RELATED"/>
    <property type="match status" value="1"/>
</dbReference>
<dbReference type="OrthoDB" id="10253954at2759"/>
<dbReference type="Pfam" id="PF00041">
    <property type="entry name" value="fn3"/>
    <property type="match status" value="1"/>
</dbReference>
<feature type="domain" description="Fibronectin type-III" evidence="18">
    <location>
        <begin position="389"/>
        <end position="480"/>
    </location>
</feature>
<dbReference type="PROSITE" id="PS50835">
    <property type="entry name" value="IG_LIKE"/>
    <property type="match status" value="3"/>
</dbReference>
<comment type="catalytic activity">
    <reaction evidence="15">
        <text>O-phospho-L-tyrosyl-[protein] + H2O = L-tyrosyl-[protein] + phosphate</text>
        <dbReference type="Rhea" id="RHEA:10684"/>
        <dbReference type="Rhea" id="RHEA-COMP:10136"/>
        <dbReference type="Rhea" id="RHEA-COMP:20101"/>
        <dbReference type="ChEBI" id="CHEBI:15377"/>
        <dbReference type="ChEBI" id="CHEBI:43474"/>
        <dbReference type="ChEBI" id="CHEBI:46858"/>
        <dbReference type="ChEBI" id="CHEBI:61978"/>
        <dbReference type="EC" id="3.1.3.48"/>
    </reaction>
</comment>
<comment type="similarity">
    <text evidence="2">Belongs to the protein-tyrosine phosphatase family. Receptor class 2A subfamily.</text>
</comment>
<dbReference type="InterPro" id="IPR003599">
    <property type="entry name" value="Ig_sub"/>
</dbReference>
<keyword evidence="11" id="KW-1015">Disulfide bond</keyword>
<evidence type="ECO:0000256" key="1">
    <source>
        <dbReference type="ARBA" id="ARBA00004167"/>
    </source>
</evidence>
<dbReference type="AlphaFoldDB" id="A0A3R7NZS8"/>
<dbReference type="SUPFAM" id="SSF49265">
    <property type="entry name" value="Fibronectin type III"/>
    <property type="match status" value="1"/>
</dbReference>
<keyword evidence="9" id="KW-1133">Transmembrane helix</keyword>
<evidence type="ECO:0000256" key="11">
    <source>
        <dbReference type="ARBA" id="ARBA00023157"/>
    </source>
</evidence>
<keyword evidence="5" id="KW-0732">Signal</keyword>
<keyword evidence="12 19" id="KW-0675">Receptor</keyword>
<evidence type="ECO:0000259" key="17">
    <source>
        <dbReference type="PROSITE" id="PS50835"/>
    </source>
</evidence>
<comment type="caution">
    <text evidence="19">The sequence shown here is derived from an EMBL/GenBank/DDBJ whole genome shotgun (WGS) entry which is preliminary data.</text>
</comment>
<protein>
    <recommendedName>
        <fullName evidence="3">protein-tyrosine-phosphatase</fullName>
        <ecNumber evidence="3">3.1.3.48</ecNumber>
    </recommendedName>
</protein>
<dbReference type="SUPFAM" id="SSF48726">
    <property type="entry name" value="Immunoglobulin"/>
    <property type="match status" value="3"/>
</dbReference>
<dbReference type="GO" id="GO:0004725">
    <property type="term" value="F:protein tyrosine phosphatase activity"/>
    <property type="evidence" value="ECO:0007669"/>
    <property type="project" value="UniProtKB-EC"/>
</dbReference>
<dbReference type="GO" id="GO:0070593">
    <property type="term" value="P:dendrite self-avoidance"/>
    <property type="evidence" value="ECO:0007669"/>
    <property type="project" value="TreeGrafter"/>
</dbReference>
<evidence type="ECO:0000313" key="20">
    <source>
        <dbReference type="Proteomes" id="UP000283509"/>
    </source>
</evidence>
<dbReference type="PROSITE" id="PS50853">
    <property type="entry name" value="FN3"/>
    <property type="match status" value="1"/>
</dbReference>
<evidence type="ECO:0000256" key="13">
    <source>
        <dbReference type="ARBA" id="ARBA00023180"/>
    </source>
</evidence>